<keyword evidence="1" id="KW-1133">Transmembrane helix</keyword>
<dbReference type="Proteomes" id="UP000218702">
    <property type="component" value="Chromosome"/>
</dbReference>
<sequence>MRQFSDWMIVGAFTFGVGITGSLTGQVSVGLLGSTTGAIIGG</sequence>
<gene>
    <name evidence="2" type="ORF">NIES806_44490</name>
</gene>
<dbReference type="RefSeq" id="WP_269076487.1">
    <property type="nucleotide sequence ID" value="NZ_AP018316.1"/>
</dbReference>
<dbReference type="KEGG" id="dcm:NIES806_44490"/>
<evidence type="ECO:0000313" key="3">
    <source>
        <dbReference type="Proteomes" id="UP000218702"/>
    </source>
</evidence>
<dbReference type="EMBL" id="AP018316">
    <property type="protein sequence ID" value="BAZ88213.1"/>
    <property type="molecule type" value="Genomic_DNA"/>
</dbReference>
<accession>A0A1Z4V9Z2</accession>
<protein>
    <submittedName>
        <fullName evidence="2">Uncharacterized protein</fullName>
    </submittedName>
</protein>
<proteinExistence type="predicted"/>
<name>A0A1Z4V9Z2_9CYAN</name>
<organism evidence="2 3">
    <name type="scientific">Dolichospermum compactum NIES-806</name>
    <dbReference type="NCBI Taxonomy" id="1973481"/>
    <lineage>
        <taxon>Bacteria</taxon>
        <taxon>Bacillati</taxon>
        <taxon>Cyanobacteriota</taxon>
        <taxon>Cyanophyceae</taxon>
        <taxon>Nostocales</taxon>
        <taxon>Aphanizomenonaceae</taxon>
        <taxon>Dolichospermum</taxon>
        <taxon>Dolichospermum compactum</taxon>
    </lineage>
</organism>
<feature type="transmembrane region" description="Helical" evidence="1">
    <location>
        <begin position="7"/>
        <end position="27"/>
    </location>
</feature>
<evidence type="ECO:0000256" key="1">
    <source>
        <dbReference type="SAM" id="Phobius"/>
    </source>
</evidence>
<dbReference type="AlphaFoldDB" id="A0A1Z4V9Z2"/>
<reference evidence="2 3" key="1">
    <citation type="submission" date="2017-06" db="EMBL/GenBank/DDBJ databases">
        <title>Genome sequencing of cyanobaciteial culture collection at National Institute for Environmental Studies (NIES).</title>
        <authorList>
            <person name="Hirose Y."/>
            <person name="Shimura Y."/>
            <person name="Fujisawa T."/>
            <person name="Nakamura Y."/>
            <person name="Kawachi M."/>
        </authorList>
    </citation>
    <scope>NUCLEOTIDE SEQUENCE [LARGE SCALE GENOMIC DNA]</scope>
    <source>
        <strain evidence="2 3">NIES-806</strain>
    </source>
</reference>
<evidence type="ECO:0000313" key="2">
    <source>
        <dbReference type="EMBL" id="BAZ88213.1"/>
    </source>
</evidence>
<keyword evidence="1" id="KW-0472">Membrane</keyword>
<keyword evidence="1" id="KW-0812">Transmembrane</keyword>
<keyword evidence="3" id="KW-1185">Reference proteome</keyword>